<dbReference type="InterPro" id="IPR013328">
    <property type="entry name" value="6PGD_dom2"/>
</dbReference>
<dbReference type="InterPro" id="IPR015815">
    <property type="entry name" value="HIBADH-related"/>
</dbReference>
<accession>A0ABR4JCV9</accession>
<dbReference type="EMBL" id="JBFXLU010000156">
    <property type="protein sequence ID" value="KAL2837701.1"/>
    <property type="molecule type" value="Genomic_DNA"/>
</dbReference>
<evidence type="ECO:0000259" key="4">
    <source>
        <dbReference type="Pfam" id="PF14833"/>
    </source>
</evidence>
<proteinExistence type="predicted"/>
<name>A0ABR4JCV9_9EURO</name>
<evidence type="ECO:0000313" key="5">
    <source>
        <dbReference type="EMBL" id="KAL2837701.1"/>
    </source>
</evidence>
<evidence type="ECO:0000256" key="2">
    <source>
        <dbReference type="ARBA" id="ARBA00023027"/>
    </source>
</evidence>
<gene>
    <name evidence="5" type="ORF">BJY01DRAFT_237771</name>
</gene>
<feature type="domain" description="3-hydroxyisobutyrate dehydrogenase-like NAD-binding" evidence="4">
    <location>
        <begin position="184"/>
        <end position="302"/>
    </location>
</feature>
<dbReference type="InterPro" id="IPR008927">
    <property type="entry name" value="6-PGluconate_DH-like_C_sf"/>
</dbReference>
<evidence type="ECO:0000256" key="1">
    <source>
        <dbReference type="ARBA" id="ARBA00023002"/>
    </source>
</evidence>
<dbReference type="Proteomes" id="UP001610446">
    <property type="component" value="Unassembled WGS sequence"/>
</dbReference>
<dbReference type="InterPro" id="IPR036291">
    <property type="entry name" value="NAD(P)-bd_dom_sf"/>
</dbReference>
<dbReference type="PANTHER" id="PTHR22981:SF81">
    <property type="entry name" value="DEHYDROGENASE, PUTATIVE-RELATED"/>
    <property type="match status" value="1"/>
</dbReference>
<keyword evidence="6" id="KW-1185">Reference proteome</keyword>
<protein>
    <submittedName>
        <fullName evidence="5">NAD binding domain of 6-phosphogluconate dehydrogenase-domain-containing protein</fullName>
    </submittedName>
</protein>
<dbReference type="Pfam" id="PF03446">
    <property type="entry name" value="NAD_binding_2"/>
    <property type="match status" value="1"/>
</dbReference>
<keyword evidence="2" id="KW-0520">NAD</keyword>
<keyword evidence="1" id="KW-0560">Oxidoreductase</keyword>
<dbReference type="Gene3D" id="3.40.50.720">
    <property type="entry name" value="NAD(P)-binding Rossmann-like Domain"/>
    <property type="match status" value="1"/>
</dbReference>
<evidence type="ECO:0000313" key="6">
    <source>
        <dbReference type="Proteomes" id="UP001610446"/>
    </source>
</evidence>
<dbReference type="InterPro" id="IPR006115">
    <property type="entry name" value="6PGDH_NADP-bd"/>
</dbReference>
<evidence type="ECO:0000259" key="3">
    <source>
        <dbReference type="Pfam" id="PF03446"/>
    </source>
</evidence>
<dbReference type="PIRSF" id="PIRSF000103">
    <property type="entry name" value="HIBADH"/>
    <property type="match status" value="1"/>
</dbReference>
<dbReference type="PANTHER" id="PTHR22981">
    <property type="entry name" value="3-HYDROXYISOBUTYRATE DEHYDROGENASE-RELATED"/>
    <property type="match status" value="1"/>
</dbReference>
<dbReference type="SUPFAM" id="SSF51735">
    <property type="entry name" value="NAD(P)-binding Rossmann-fold domains"/>
    <property type="match status" value="1"/>
</dbReference>
<dbReference type="Pfam" id="PF14833">
    <property type="entry name" value="NAD_binding_11"/>
    <property type="match status" value="1"/>
</dbReference>
<feature type="domain" description="6-phosphogluconate dehydrogenase NADP-binding" evidence="3">
    <location>
        <begin position="9"/>
        <end position="175"/>
    </location>
</feature>
<dbReference type="InterPro" id="IPR029154">
    <property type="entry name" value="HIBADH-like_NADP-bd"/>
</dbReference>
<comment type="caution">
    <text evidence="5">The sequence shown here is derived from an EMBL/GenBank/DDBJ whole genome shotgun (WGS) entry which is preliminary data.</text>
</comment>
<dbReference type="SUPFAM" id="SSF48179">
    <property type="entry name" value="6-phosphogluconate dehydrogenase C-terminal domain-like"/>
    <property type="match status" value="1"/>
</dbReference>
<reference evidence="5 6" key="1">
    <citation type="submission" date="2024-07" db="EMBL/GenBank/DDBJ databases">
        <title>Section-level genome sequencing and comparative genomics of Aspergillus sections Usti and Cavernicolus.</title>
        <authorList>
            <consortium name="Lawrence Berkeley National Laboratory"/>
            <person name="Nybo J.L."/>
            <person name="Vesth T.C."/>
            <person name="Theobald S."/>
            <person name="Frisvad J.C."/>
            <person name="Larsen T.O."/>
            <person name="Kjaerboelling I."/>
            <person name="Rothschild-Mancinelli K."/>
            <person name="Lyhne E.K."/>
            <person name="Kogle M.E."/>
            <person name="Barry K."/>
            <person name="Clum A."/>
            <person name="Na H."/>
            <person name="Ledsgaard L."/>
            <person name="Lin J."/>
            <person name="Lipzen A."/>
            <person name="Kuo A."/>
            <person name="Riley R."/>
            <person name="Mondo S."/>
            <person name="Labutti K."/>
            <person name="Haridas S."/>
            <person name="Pangalinan J."/>
            <person name="Salamov A.A."/>
            <person name="Simmons B.A."/>
            <person name="Magnuson J.K."/>
            <person name="Chen J."/>
            <person name="Drula E."/>
            <person name="Henrissat B."/>
            <person name="Wiebenga A."/>
            <person name="Lubbers R.J."/>
            <person name="Gomes A.C."/>
            <person name="Makela M.R."/>
            <person name="Stajich J."/>
            <person name="Grigoriev I.V."/>
            <person name="Mortensen U.H."/>
            <person name="De Vries R.P."/>
            <person name="Baker S.E."/>
            <person name="Andersen M.R."/>
        </authorList>
    </citation>
    <scope>NUCLEOTIDE SEQUENCE [LARGE SCALE GENOMIC DNA]</scope>
    <source>
        <strain evidence="5 6">CBS 123904</strain>
    </source>
</reference>
<dbReference type="Gene3D" id="1.10.1040.10">
    <property type="entry name" value="N-(1-d-carboxylethyl)-l-norvaline Dehydrogenase, domain 2"/>
    <property type="match status" value="1"/>
</dbReference>
<organism evidence="5 6">
    <name type="scientific">Aspergillus pseudoustus</name>
    <dbReference type="NCBI Taxonomy" id="1810923"/>
    <lineage>
        <taxon>Eukaryota</taxon>
        <taxon>Fungi</taxon>
        <taxon>Dikarya</taxon>
        <taxon>Ascomycota</taxon>
        <taxon>Pezizomycotina</taxon>
        <taxon>Eurotiomycetes</taxon>
        <taxon>Eurotiomycetidae</taxon>
        <taxon>Eurotiales</taxon>
        <taxon>Aspergillaceae</taxon>
        <taxon>Aspergillus</taxon>
        <taxon>Aspergillus subgen. Nidulantes</taxon>
    </lineage>
</organism>
<sequence>MENPAYTSVGFIGLGAMGKPMAEQLAIKLPTNVPLIVYDIVASAVTDLVERYPGKVLAGKSPLDVTAKSQVIFSMVPEGAHVKSVYLDETSGVCCRPLNNRMLVDCSTIDLATSLAVKDQITRHHPQASFYDAPVSGGVIGAEKGTIAFFLGCSEDDPNLAQLAQLLNLMGKEFIPCGAPSLGLCAKLSNNYLSGLIAIAASESLIMGMRGGLDPRVLSRVFAAGTGQNTIIDRFNPCPGVAPEAPSTRGYKGGFKVQLMKKDFSLAVAMAAQQGTRLALGSAGLQLYGEAAEDPRCRDLDSRVVFRLLGGDENWKERFEANND</sequence>